<organism evidence="2 3">
    <name type="scientific">Acinetobacter guillouiae</name>
    <name type="common">Acinetobacter genomosp. 11</name>
    <dbReference type="NCBI Taxonomy" id="106649"/>
    <lineage>
        <taxon>Bacteria</taxon>
        <taxon>Pseudomonadati</taxon>
        <taxon>Pseudomonadota</taxon>
        <taxon>Gammaproteobacteria</taxon>
        <taxon>Moraxellales</taxon>
        <taxon>Moraxellaceae</taxon>
        <taxon>Acinetobacter</taxon>
    </lineage>
</organism>
<evidence type="ECO:0000313" key="3">
    <source>
        <dbReference type="Proteomes" id="UP000887320"/>
    </source>
</evidence>
<dbReference type="Proteomes" id="UP000887320">
    <property type="component" value="Unassembled WGS sequence"/>
</dbReference>
<dbReference type="AlphaFoldDB" id="A0A8X8GJ13"/>
<protein>
    <submittedName>
        <fullName evidence="2">DUF4435 domain-containing protein</fullName>
    </submittedName>
</protein>
<comment type="caution">
    <text evidence="2">The sequence shown here is derived from an EMBL/GenBank/DDBJ whole genome shotgun (WGS) entry which is preliminary data.</text>
</comment>
<dbReference type="EMBL" id="JAHWXT010000006">
    <property type="protein sequence ID" value="MCF0265998.1"/>
    <property type="molecule type" value="Genomic_DNA"/>
</dbReference>
<gene>
    <name evidence="2" type="ORF">KW868_16240</name>
</gene>
<evidence type="ECO:0000313" key="2">
    <source>
        <dbReference type="EMBL" id="MCF0265998.1"/>
    </source>
</evidence>
<reference evidence="2" key="1">
    <citation type="submission" date="2021-07" db="EMBL/GenBank/DDBJ databases">
        <authorList>
            <person name="Fernandez M."/>
            <person name="Pereira P."/>
            <person name="Torres Tejerizo G.A."/>
            <person name="Gonzalez P."/>
            <person name="Agostini E."/>
        </authorList>
    </citation>
    <scope>NUCLEOTIDE SEQUENCE</scope>
    <source>
        <strain evidence="2">SFC 500-1A</strain>
    </source>
</reference>
<feature type="domain" description="DUF4435" evidence="1">
    <location>
        <begin position="23"/>
        <end position="235"/>
    </location>
</feature>
<evidence type="ECO:0000259" key="1">
    <source>
        <dbReference type="Pfam" id="PF14491"/>
    </source>
</evidence>
<name>A0A8X8GJ13_ACIGI</name>
<sequence>MDSLEYSVDANNILDEFYGVDKILYVEGLDDKVFWGVLFEKYYAQNIEIIDVNGIENLKPYIKQIESNQLTNSYVACDQDYNFIKNKVWNDNIICTYGHSIENSLVLTESVVDLVRSYAKFHKKDIIKSKFEVWNSSFKSKIGDLIYCDIYNEKNKLGFSIIGNNCDRYFSSRNSSDISSENVYNHLSTFFDDKKLKSIKDEFHLNSSNILDNFIRGHFLFSAIMRFTTILSTQLSLKKISITKESFFASMLISFEKNLSMHPHSTYYEEQIKSLS</sequence>
<dbReference type="InterPro" id="IPR029492">
    <property type="entry name" value="DUF4435"/>
</dbReference>
<dbReference type="RefSeq" id="WP_234623959.1">
    <property type="nucleotide sequence ID" value="NZ_JAHWXT010000006.1"/>
</dbReference>
<dbReference type="Pfam" id="PF14491">
    <property type="entry name" value="DUF4435"/>
    <property type="match status" value="1"/>
</dbReference>
<proteinExistence type="predicted"/>
<accession>A0A8X8GJ13</accession>